<dbReference type="OrthoDB" id="3684512at2"/>
<dbReference type="Proteomes" id="UP000294257">
    <property type="component" value="Unassembled WGS sequence"/>
</dbReference>
<accession>A0A4Q7KPC7</accession>
<name>A0A4Q7KPC7_9PSEU</name>
<gene>
    <name evidence="1" type="ORF">EV193_10586</name>
</gene>
<dbReference type="EMBL" id="SGWQ01000005">
    <property type="protein sequence ID" value="RZS37531.1"/>
    <property type="molecule type" value="Genomic_DNA"/>
</dbReference>
<evidence type="ECO:0000313" key="1">
    <source>
        <dbReference type="EMBL" id="RZS37531.1"/>
    </source>
</evidence>
<organism evidence="1 2">
    <name type="scientific">Herbihabitans rhizosphaerae</name>
    <dbReference type="NCBI Taxonomy" id="1872711"/>
    <lineage>
        <taxon>Bacteria</taxon>
        <taxon>Bacillati</taxon>
        <taxon>Actinomycetota</taxon>
        <taxon>Actinomycetes</taxon>
        <taxon>Pseudonocardiales</taxon>
        <taxon>Pseudonocardiaceae</taxon>
        <taxon>Herbihabitans</taxon>
    </lineage>
</organism>
<evidence type="ECO:0000313" key="2">
    <source>
        <dbReference type="Proteomes" id="UP000294257"/>
    </source>
</evidence>
<dbReference type="AlphaFoldDB" id="A0A4Q7KPC7"/>
<protein>
    <submittedName>
        <fullName evidence="1">Uncharacterized protein</fullName>
    </submittedName>
</protein>
<reference evidence="1 2" key="1">
    <citation type="submission" date="2019-02" db="EMBL/GenBank/DDBJ databases">
        <title>Genomic Encyclopedia of Type Strains, Phase IV (KMG-IV): sequencing the most valuable type-strain genomes for metagenomic binning, comparative biology and taxonomic classification.</title>
        <authorList>
            <person name="Goeker M."/>
        </authorList>
    </citation>
    <scope>NUCLEOTIDE SEQUENCE [LARGE SCALE GENOMIC DNA]</scope>
    <source>
        <strain evidence="1 2">DSM 101727</strain>
    </source>
</reference>
<comment type="caution">
    <text evidence="1">The sequence shown here is derived from an EMBL/GenBank/DDBJ whole genome shotgun (WGS) entry which is preliminary data.</text>
</comment>
<sequence>MVKVRAYTKSDGTKVRKHTRGAPKAAAVITAGAVGVVAIGSGAVDVSLFGGRAAQSAKSANPARSGATAARGATLRLKLRLQQRGHRVEMTEQTDVGLCDRRAYGRARGFLRQHPCESLHRALLEVRHKDGYAILIVLAVTELRDLAAANEFKTLVDTHGTGNVTELSKEIRKYQRVDITGHNYRSHQEGTTVTNVQAEPLARGVKATVLTELATLATTG</sequence>
<proteinExistence type="predicted"/>
<dbReference type="RefSeq" id="WP_130345021.1">
    <property type="nucleotide sequence ID" value="NZ_SGWQ01000005.1"/>
</dbReference>
<keyword evidence="2" id="KW-1185">Reference proteome</keyword>